<accession>A0A381RN34</accession>
<keyword evidence="5" id="KW-0408">Iron</keyword>
<dbReference type="SUPFAM" id="SSF50022">
    <property type="entry name" value="ISP domain"/>
    <property type="match status" value="1"/>
</dbReference>
<evidence type="ECO:0000256" key="5">
    <source>
        <dbReference type="ARBA" id="ARBA00023004"/>
    </source>
</evidence>
<dbReference type="EMBL" id="UINC01001887">
    <property type="protein sequence ID" value="SUZ90353.1"/>
    <property type="molecule type" value="Genomic_DNA"/>
</dbReference>
<evidence type="ECO:0000256" key="4">
    <source>
        <dbReference type="ARBA" id="ARBA00023002"/>
    </source>
</evidence>
<dbReference type="SUPFAM" id="SSF55961">
    <property type="entry name" value="Bet v1-like"/>
    <property type="match status" value="1"/>
</dbReference>
<comment type="cofactor">
    <cofactor evidence="1">
        <name>Fe cation</name>
        <dbReference type="ChEBI" id="CHEBI:24875"/>
    </cofactor>
</comment>
<gene>
    <name evidence="8" type="ORF">METZ01_LOCUS43207</name>
</gene>
<dbReference type="AlphaFoldDB" id="A0A381RN34"/>
<evidence type="ECO:0000256" key="2">
    <source>
        <dbReference type="ARBA" id="ARBA00022714"/>
    </source>
</evidence>
<dbReference type="GO" id="GO:0016491">
    <property type="term" value="F:oxidoreductase activity"/>
    <property type="evidence" value="ECO:0007669"/>
    <property type="project" value="UniProtKB-KW"/>
</dbReference>
<dbReference type="GO" id="GO:0051537">
    <property type="term" value="F:2 iron, 2 sulfur cluster binding"/>
    <property type="evidence" value="ECO:0007669"/>
    <property type="project" value="UniProtKB-KW"/>
</dbReference>
<evidence type="ECO:0000259" key="7">
    <source>
        <dbReference type="PROSITE" id="PS51296"/>
    </source>
</evidence>
<dbReference type="GO" id="GO:0005506">
    <property type="term" value="F:iron ion binding"/>
    <property type="evidence" value="ECO:0007669"/>
    <property type="project" value="InterPro"/>
</dbReference>
<reference evidence="8" key="1">
    <citation type="submission" date="2018-05" db="EMBL/GenBank/DDBJ databases">
        <authorList>
            <person name="Lanie J.A."/>
            <person name="Ng W.-L."/>
            <person name="Kazmierczak K.M."/>
            <person name="Andrzejewski T.M."/>
            <person name="Davidsen T.M."/>
            <person name="Wayne K.J."/>
            <person name="Tettelin H."/>
            <person name="Glass J.I."/>
            <person name="Rusch D."/>
            <person name="Podicherti R."/>
            <person name="Tsui H.-C.T."/>
            <person name="Winkler M.E."/>
        </authorList>
    </citation>
    <scope>NUCLEOTIDE SEQUENCE</scope>
</reference>
<keyword evidence="4" id="KW-0560">Oxidoreductase</keyword>
<name>A0A381RN34_9ZZZZ</name>
<dbReference type="CDD" id="cd08885">
    <property type="entry name" value="RHO_alpha_C_1"/>
    <property type="match status" value="1"/>
</dbReference>
<organism evidence="8">
    <name type="scientific">marine metagenome</name>
    <dbReference type="NCBI Taxonomy" id="408172"/>
    <lineage>
        <taxon>unclassified sequences</taxon>
        <taxon>metagenomes</taxon>
        <taxon>ecological metagenomes</taxon>
    </lineage>
</organism>
<evidence type="ECO:0000256" key="3">
    <source>
        <dbReference type="ARBA" id="ARBA00022723"/>
    </source>
</evidence>
<dbReference type="InterPro" id="IPR015879">
    <property type="entry name" value="Ring_hydroxy_dOase_asu_C_dom"/>
</dbReference>
<dbReference type="PANTHER" id="PTHR43756:SF5">
    <property type="entry name" value="CHOLINE MONOOXYGENASE, CHLOROPLASTIC"/>
    <property type="match status" value="1"/>
</dbReference>
<evidence type="ECO:0000313" key="8">
    <source>
        <dbReference type="EMBL" id="SUZ90353.1"/>
    </source>
</evidence>
<evidence type="ECO:0000256" key="6">
    <source>
        <dbReference type="ARBA" id="ARBA00023014"/>
    </source>
</evidence>
<dbReference type="Pfam" id="PF00848">
    <property type="entry name" value="Ring_hydroxyl_A"/>
    <property type="match status" value="1"/>
</dbReference>
<feature type="domain" description="Rieske" evidence="7">
    <location>
        <begin position="54"/>
        <end position="161"/>
    </location>
</feature>
<dbReference type="InterPro" id="IPR017941">
    <property type="entry name" value="Rieske_2Fe-2S"/>
</dbReference>
<keyword evidence="6" id="KW-0411">Iron-sulfur</keyword>
<dbReference type="PANTHER" id="PTHR43756">
    <property type="entry name" value="CHOLINE MONOOXYGENASE, CHLOROPLASTIC"/>
    <property type="match status" value="1"/>
</dbReference>
<sequence>MTLGSETNELESLIEELSVLAEGPLAKARVMPRQVYLSEEFLAREEEKIFHQEWLCAGREDDIPEVGDFITYQIGRQPIIVVRLSNQSIHAMANVCRHRMMRLVEGRGNAKRFACPYHGWTYRIDGQLISAPHMECTAGFDKKQVTLPTIRCESWGGWIYVTLNSKSESVADRLHALEPVVAKYRMERYVGIFSEDREWNTNWKLLCENFMEGYHLPVAHRSTVGNNFPVQDTIFDSRGAFDGFTYQCFTKPNDLLIGVAHPRNRKLRGDWRRTSVMPTVFPSHMYVLAPDHLWYLSVQPKGPSEVSIRYGVALAPEVFKHHPDVKSFIDEIQELLGRVQEEDRILVEAILKGAQAPLARRGPLSWLEREIHEFIQYLARQLV</sequence>
<dbReference type="Gene3D" id="3.90.380.10">
    <property type="entry name" value="Naphthalene 1,2-dioxygenase Alpha Subunit, Chain A, domain 1"/>
    <property type="match status" value="2"/>
</dbReference>
<evidence type="ECO:0000256" key="1">
    <source>
        <dbReference type="ARBA" id="ARBA00001962"/>
    </source>
</evidence>
<dbReference type="Pfam" id="PF00355">
    <property type="entry name" value="Rieske"/>
    <property type="match status" value="1"/>
</dbReference>
<dbReference type="PROSITE" id="PS51296">
    <property type="entry name" value="RIESKE"/>
    <property type="match status" value="1"/>
</dbReference>
<keyword evidence="2" id="KW-0001">2Fe-2S</keyword>
<dbReference type="Gene3D" id="2.102.10.10">
    <property type="entry name" value="Rieske [2Fe-2S] iron-sulphur domain"/>
    <property type="match status" value="1"/>
</dbReference>
<proteinExistence type="predicted"/>
<keyword evidence="3" id="KW-0479">Metal-binding</keyword>
<dbReference type="InterPro" id="IPR001663">
    <property type="entry name" value="Rng_hydr_dOase-A"/>
</dbReference>
<dbReference type="CDD" id="cd03469">
    <property type="entry name" value="Rieske_RO_Alpha_N"/>
    <property type="match status" value="1"/>
</dbReference>
<protein>
    <recommendedName>
        <fullName evidence="7">Rieske domain-containing protein</fullName>
    </recommendedName>
</protein>
<dbReference type="InterPro" id="IPR036922">
    <property type="entry name" value="Rieske_2Fe-2S_sf"/>
</dbReference>
<dbReference type="PRINTS" id="PR00090">
    <property type="entry name" value="RNGDIOXGNASE"/>
</dbReference>